<sequence length="308" mass="35308">MTDSKIRSRDDVLGTDLEVRRYGNSALYAYREGDDHVIVFKGNESWTKRIPARRNATVPNERLWTVPENWVPKLEIKGDGDRDYTVYRIPENKVDVLISVPVTVDADEAWYGVESVGKLRFSLDETLDQYEFSAALSDIEAQSNHDEDVLEALRRIERKWLIFKREYESRVDDCSPDVFWDAVESNGTPRIDGRSVDPWEDSFDVAHLLEEILDIDENVSRTVKEILEDVDAIPVTPSIEVTVEEDDSFADYFDFQGLIEAGCSPAEAVDYAMVVLTERTPEEWAATRNVDLNTVGENIQKARQQLHR</sequence>
<organism evidence="1 2">
    <name type="scientific">Halalkaliarchaeum desulfuricum</name>
    <dbReference type="NCBI Taxonomy" id="2055893"/>
    <lineage>
        <taxon>Archaea</taxon>
        <taxon>Methanobacteriati</taxon>
        <taxon>Methanobacteriota</taxon>
        <taxon>Stenosarchaea group</taxon>
        <taxon>Halobacteria</taxon>
        <taxon>Halobacteriales</taxon>
        <taxon>Haloferacaceae</taxon>
        <taxon>Halalkaliarchaeum</taxon>
    </lineage>
</organism>
<evidence type="ECO:0000313" key="2">
    <source>
        <dbReference type="Proteomes" id="UP000263012"/>
    </source>
</evidence>
<keyword evidence="2" id="KW-1185">Reference proteome</keyword>
<name>A0A343TGN7_9EURY</name>
<accession>A0A343TGN7</accession>
<dbReference type="GeneID" id="37876946"/>
<dbReference type="AlphaFoldDB" id="A0A343TGN7"/>
<gene>
    <name evidence="1" type="ORF">AArcSl_0609</name>
</gene>
<dbReference type="OrthoDB" id="346492at2157"/>
<dbReference type="EMBL" id="CP025066">
    <property type="protein sequence ID" value="AUX08259.1"/>
    <property type="molecule type" value="Genomic_DNA"/>
</dbReference>
<protein>
    <submittedName>
        <fullName evidence="1">Uncharacterized protein</fullName>
    </submittedName>
</protein>
<proteinExistence type="predicted"/>
<dbReference type="Proteomes" id="UP000263012">
    <property type="component" value="Chromosome"/>
</dbReference>
<dbReference type="RefSeq" id="WP_133412113.1">
    <property type="nucleotide sequence ID" value="NZ_CP025066.1"/>
</dbReference>
<dbReference type="KEGG" id="hdf:AArcSl_0609"/>
<evidence type="ECO:0000313" key="1">
    <source>
        <dbReference type="EMBL" id="AUX08259.1"/>
    </source>
</evidence>
<reference evidence="2" key="1">
    <citation type="submission" date="2017-11" db="EMBL/GenBank/DDBJ databases">
        <title>Phenotypic and genomic properties of facultatively anaerobic sulfur-reducing natronoarchaea from hypersaline soda lakes.</title>
        <authorList>
            <person name="Sorokin D.Y."/>
            <person name="Kublanov I.V."/>
            <person name="Roman P."/>
            <person name="Sinninghe Damste J.S."/>
            <person name="Golyshin P.N."/>
            <person name="Rojo D."/>
            <person name="Ciordia S."/>
            <person name="Mena M.D.C."/>
            <person name="Ferrer M."/>
            <person name="Messina E."/>
            <person name="Smedile F."/>
            <person name="La Spada G."/>
            <person name="La Cono V."/>
            <person name="Yakimov M.M."/>
        </authorList>
    </citation>
    <scope>NUCLEOTIDE SEQUENCE [LARGE SCALE GENOMIC DNA]</scope>
    <source>
        <strain evidence="2">AArc-Sl</strain>
    </source>
</reference>